<evidence type="ECO:0000256" key="1">
    <source>
        <dbReference type="ARBA" id="ARBA00023015"/>
    </source>
</evidence>
<dbReference type="InterPro" id="IPR051356">
    <property type="entry name" value="SOX/SOX-like_TF"/>
</dbReference>
<organism evidence="9 10">
    <name type="scientific">Artemia franciscana</name>
    <name type="common">Brine shrimp</name>
    <name type="synonym">Artemia sanfranciscana</name>
    <dbReference type="NCBI Taxonomy" id="6661"/>
    <lineage>
        <taxon>Eukaryota</taxon>
        <taxon>Metazoa</taxon>
        <taxon>Ecdysozoa</taxon>
        <taxon>Arthropoda</taxon>
        <taxon>Crustacea</taxon>
        <taxon>Branchiopoda</taxon>
        <taxon>Anostraca</taxon>
        <taxon>Artemiidae</taxon>
        <taxon>Artemia</taxon>
    </lineage>
</organism>
<proteinExistence type="predicted"/>
<protein>
    <recommendedName>
        <fullName evidence="8">HMG box domain-containing protein</fullName>
    </recommendedName>
</protein>
<keyword evidence="3" id="KW-0804">Transcription</keyword>
<feature type="domain" description="HMG box" evidence="8">
    <location>
        <begin position="468"/>
        <end position="536"/>
    </location>
</feature>
<feature type="compositionally biased region" description="Polar residues" evidence="7">
    <location>
        <begin position="585"/>
        <end position="598"/>
    </location>
</feature>
<gene>
    <name evidence="9" type="ORF">QYM36_010009</name>
</gene>
<evidence type="ECO:0000256" key="7">
    <source>
        <dbReference type="SAM" id="MobiDB-lite"/>
    </source>
</evidence>
<feature type="coiled-coil region" evidence="6">
    <location>
        <begin position="173"/>
        <end position="207"/>
    </location>
</feature>
<dbReference type="EMBL" id="JAVRJZ010000012">
    <property type="protein sequence ID" value="KAK2715211.1"/>
    <property type="molecule type" value="Genomic_DNA"/>
</dbReference>
<evidence type="ECO:0000256" key="2">
    <source>
        <dbReference type="ARBA" id="ARBA00023125"/>
    </source>
</evidence>
<dbReference type="FunFam" id="1.10.30.10:FF:000003">
    <property type="entry name" value="Putative transcription factor SOX-6"/>
    <property type="match status" value="1"/>
</dbReference>
<dbReference type="GO" id="GO:0000981">
    <property type="term" value="F:DNA-binding transcription factor activity, RNA polymerase II-specific"/>
    <property type="evidence" value="ECO:0007669"/>
    <property type="project" value="TreeGrafter"/>
</dbReference>
<keyword evidence="1" id="KW-0805">Transcription regulation</keyword>
<dbReference type="InterPro" id="IPR009071">
    <property type="entry name" value="HMG_box_dom"/>
</dbReference>
<dbReference type="Pfam" id="PF00505">
    <property type="entry name" value="HMG_box"/>
    <property type="match status" value="1"/>
</dbReference>
<dbReference type="CDD" id="cd22042">
    <property type="entry name" value="HMG-box_EGL13-like"/>
    <property type="match status" value="1"/>
</dbReference>
<reference evidence="9" key="1">
    <citation type="submission" date="2023-07" db="EMBL/GenBank/DDBJ databases">
        <title>Chromosome-level genome assembly of Artemia franciscana.</title>
        <authorList>
            <person name="Jo E."/>
        </authorList>
    </citation>
    <scope>NUCLEOTIDE SEQUENCE</scope>
    <source>
        <tissue evidence="9">Whole body</tissue>
    </source>
</reference>
<dbReference type="SMART" id="SM00398">
    <property type="entry name" value="HMG"/>
    <property type="match status" value="1"/>
</dbReference>
<feature type="compositionally biased region" description="Basic and acidic residues" evidence="7">
    <location>
        <begin position="609"/>
        <end position="625"/>
    </location>
</feature>
<keyword evidence="10" id="KW-1185">Reference proteome</keyword>
<dbReference type="PANTHER" id="PTHR45789">
    <property type="entry name" value="FI18025P1"/>
    <property type="match status" value="1"/>
</dbReference>
<dbReference type="GO" id="GO:0045165">
    <property type="term" value="P:cell fate commitment"/>
    <property type="evidence" value="ECO:0007669"/>
    <property type="project" value="TreeGrafter"/>
</dbReference>
<dbReference type="InterPro" id="IPR036910">
    <property type="entry name" value="HMG_box_dom_sf"/>
</dbReference>
<name>A0AA88L792_ARTSF</name>
<keyword evidence="4 5" id="KW-0539">Nucleus</keyword>
<evidence type="ECO:0000256" key="3">
    <source>
        <dbReference type="ARBA" id="ARBA00023163"/>
    </source>
</evidence>
<evidence type="ECO:0000256" key="4">
    <source>
        <dbReference type="ARBA" id="ARBA00023242"/>
    </source>
</evidence>
<dbReference type="SUPFAM" id="SSF47095">
    <property type="entry name" value="HMG-box"/>
    <property type="match status" value="1"/>
</dbReference>
<evidence type="ECO:0000259" key="8">
    <source>
        <dbReference type="PROSITE" id="PS50118"/>
    </source>
</evidence>
<dbReference type="GO" id="GO:0000978">
    <property type="term" value="F:RNA polymerase II cis-regulatory region sequence-specific DNA binding"/>
    <property type="evidence" value="ECO:0007669"/>
    <property type="project" value="TreeGrafter"/>
</dbReference>
<feature type="region of interest" description="Disordered" evidence="7">
    <location>
        <begin position="260"/>
        <end position="318"/>
    </location>
</feature>
<feature type="region of interest" description="Disordered" evidence="7">
    <location>
        <begin position="1"/>
        <end position="31"/>
    </location>
</feature>
<dbReference type="PANTHER" id="PTHR45789:SF2">
    <property type="entry name" value="FI18025P1"/>
    <property type="match status" value="1"/>
</dbReference>
<dbReference type="GO" id="GO:0005634">
    <property type="term" value="C:nucleus"/>
    <property type="evidence" value="ECO:0007669"/>
    <property type="project" value="UniProtKB-UniRule"/>
</dbReference>
<dbReference type="AlphaFoldDB" id="A0AA88L792"/>
<dbReference type="Proteomes" id="UP001187531">
    <property type="component" value="Unassembled WGS sequence"/>
</dbReference>
<evidence type="ECO:0000313" key="9">
    <source>
        <dbReference type="EMBL" id="KAK2715211.1"/>
    </source>
</evidence>
<keyword evidence="6" id="KW-0175">Coiled coil</keyword>
<feature type="compositionally biased region" description="Polar residues" evidence="7">
    <location>
        <begin position="265"/>
        <end position="281"/>
    </location>
</feature>
<feature type="compositionally biased region" description="Low complexity" evidence="7">
    <location>
        <begin position="309"/>
        <end position="318"/>
    </location>
</feature>
<dbReference type="Gene3D" id="1.10.30.10">
    <property type="entry name" value="High mobility group box domain"/>
    <property type="match status" value="1"/>
</dbReference>
<keyword evidence="2 5" id="KW-0238">DNA-binding</keyword>
<evidence type="ECO:0000256" key="6">
    <source>
        <dbReference type="SAM" id="Coils"/>
    </source>
</evidence>
<sequence>MSSKRKSLPSKHQSSEFETTMNLQQNSQNERPLESLQNIYSRFYSGYNNLAVPPFQNFCDWKTSTEPRLFTEPRDLKEGSVSPFTTPSSASSPNGYGGSPFLVNSDWIDSEKRRNSNGIFGDVMALSISETQRKGCDTTIEPDVQNTEEKVDFQRELCSASLLNLPNSSMSSLSDKEESLPEKEQKLDQLIQHLQTLRAQLANQLHNDSKDLSLIPNLLMDGLHIPKAQETAATKVLHNGQDQEAANENARSRPPLVETLKQEPQGWSSQQFQPSTMTLQTEPVKAPPTTQTDTEKDAPLNLTKPKATSSPLSAPMLPSPSDQPLLSPFMNPGYQLGKDIPSSGFFLPPALFPYGSLAALALQGKLNIPSPFDTTHPGLLPGMSDPRFPSLPGFYLPGLSRPLEHSTPQYPFHPAANPAMQQNFHDRSDDLESHRKAEESLDVVSSGKMYGAKIIRQGRREADGKPHIKRPMNAFMVWAKDERRKILKACPDMHNSNISKILGARWKSMSNTEKQPYYEEQSRLSKLHMEKHPDYRYRPRPKRTCIVDGKKLRISEYKVLMRQRRQEMRQLWCRDTGGMDHPESGHTSSAFSNGEQSFSCSDSDDCDSGNEHDEAKQQQHIDNLRKMGLLR</sequence>
<feature type="region of interest" description="Disordered" evidence="7">
    <location>
        <begin position="577"/>
        <end position="631"/>
    </location>
</feature>
<feature type="region of interest" description="Disordered" evidence="7">
    <location>
        <begin position="70"/>
        <end position="97"/>
    </location>
</feature>
<accession>A0AA88L792</accession>
<feature type="DNA-binding region" description="HMG box" evidence="5">
    <location>
        <begin position="468"/>
        <end position="536"/>
    </location>
</feature>
<dbReference type="PROSITE" id="PS50118">
    <property type="entry name" value="HMG_BOX_2"/>
    <property type="match status" value="1"/>
</dbReference>
<comment type="caution">
    <text evidence="9">The sequence shown here is derived from an EMBL/GenBank/DDBJ whole genome shotgun (WGS) entry which is preliminary data.</text>
</comment>
<feature type="compositionally biased region" description="Low complexity" evidence="7">
    <location>
        <begin position="80"/>
        <end position="93"/>
    </location>
</feature>
<evidence type="ECO:0000256" key="5">
    <source>
        <dbReference type="PROSITE-ProRule" id="PRU00267"/>
    </source>
</evidence>
<feature type="compositionally biased region" description="Polar residues" evidence="7">
    <location>
        <begin position="10"/>
        <end position="31"/>
    </location>
</feature>
<evidence type="ECO:0000313" key="10">
    <source>
        <dbReference type="Proteomes" id="UP001187531"/>
    </source>
</evidence>